<keyword evidence="4" id="KW-0902">Two-component regulatory system</keyword>
<dbReference type="PRINTS" id="PR00344">
    <property type="entry name" value="BCTRLSENSOR"/>
</dbReference>
<keyword evidence="3" id="KW-0808">Transferase</keyword>
<evidence type="ECO:0000313" key="7">
    <source>
        <dbReference type="Proteomes" id="UP000824024"/>
    </source>
</evidence>
<comment type="caution">
    <text evidence="6">The sequence shown here is derived from an EMBL/GenBank/DDBJ whole genome shotgun (WGS) entry which is preliminary data.</text>
</comment>
<dbReference type="GO" id="GO:0005524">
    <property type="term" value="F:ATP binding"/>
    <property type="evidence" value="ECO:0007669"/>
    <property type="project" value="UniProtKB-KW"/>
</dbReference>
<evidence type="ECO:0000256" key="4">
    <source>
        <dbReference type="ARBA" id="ARBA00023012"/>
    </source>
</evidence>
<dbReference type="Proteomes" id="UP000824024">
    <property type="component" value="Unassembled WGS sequence"/>
</dbReference>
<dbReference type="InterPro" id="IPR004358">
    <property type="entry name" value="Sig_transdc_His_kin-like_C"/>
</dbReference>
<dbReference type="Pfam" id="PF02518">
    <property type="entry name" value="HATPase_c"/>
    <property type="match status" value="1"/>
</dbReference>
<keyword evidence="6" id="KW-0067">ATP-binding</keyword>
<evidence type="ECO:0000313" key="6">
    <source>
        <dbReference type="EMBL" id="HIZ06569.1"/>
    </source>
</evidence>
<evidence type="ECO:0000259" key="5">
    <source>
        <dbReference type="PROSITE" id="PS50109"/>
    </source>
</evidence>
<evidence type="ECO:0000256" key="2">
    <source>
        <dbReference type="ARBA" id="ARBA00012438"/>
    </source>
</evidence>
<keyword evidence="3" id="KW-0418">Kinase</keyword>
<feature type="domain" description="Histidine kinase" evidence="5">
    <location>
        <begin position="1"/>
        <end position="107"/>
    </location>
</feature>
<dbReference type="AlphaFoldDB" id="A0A9D2D140"/>
<evidence type="ECO:0000256" key="3">
    <source>
        <dbReference type="ARBA" id="ARBA00022777"/>
    </source>
</evidence>
<dbReference type="InterPro" id="IPR003594">
    <property type="entry name" value="HATPase_dom"/>
</dbReference>
<dbReference type="InterPro" id="IPR036890">
    <property type="entry name" value="HATPase_C_sf"/>
</dbReference>
<dbReference type="SUPFAM" id="SSF55874">
    <property type="entry name" value="ATPase domain of HSP90 chaperone/DNA topoisomerase II/histidine kinase"/>
    <property type="match status" value="1"/>
</dbReference>
<reference evidence="6" key="1">
    <citation type="journal article" date="2021" name="PeerJ">
        <title>Extensive microbial diversity within the chicken gut microbiome revealed by metagenomics and culture.</title>
        <authorList>
            <person name="Gilroy R."/>
            <person name="Ravi A."/>
            <person name="Getino M."/>
            <person name="Pursley I."/>
            <person name="Horton D.L."/>
            <person name="Alikhan N.F."/>
            <person name="Baker D."/>
            <person name="Gharbi K."/>
            <person name="Hall N."/>
            <person name="Watson M."/>
            <person name="Adriaenssens E.M."/>
            <person name="Foster-Nyarko E."/>
            <person name="Jarju S."/>
            <person name="Secka A."/>
            <person name="Antonio M."/>
            <person name="Oren A."/>
            <person name="Chaudhuri R.R."/>
            <person name="La Ragione R."/>
            <person name="Hildebrand F."/>
            <person name="Pallen M.J."/>
        </authorList>
    </citation>
    <scope>NUCLEOTIDE SEQUENCE</scope>
    <source>
        <strain evidence="6">CHK192-9172</strain>
    </source>
</reference>
<dbReference type="PROSITE" id="PS50109">
    <property type="entry name" value="HIS_KIN"/>
    <property type="match status" value="1"/>
</dbReference>
<dbReference type="InterPro" id="IPR005467">
    <property type="entry name" value="His_kinase_dom"/>
</dbReference>
<dbReference type="Gene3D" id="3.30.565.10">
    <property type="entry name" value="Histidine kinase-like ATPase, C-terminal domain"/>
    <property type="match status" value="1"/>
</dbReference>
<evidence type="ECO:0000256" key="1">
    <source>
        <dbReference type="ARBA" id="ARBA00000085"/>
    </source>
</evidence>
<name>A0A9D2D140_9FIRM</name>
<reference evidence="6" key="2">
    <citation type="submission" date="2021-04" db="EMBL/GenBank/DDBJ databases">
        <authorList>
            <person name="Gilroy R."/>
        </authorList>
    </citation>
    <scope>NUCLEOTIDE SEQUENCE</scope>
    <source>
        <strain evidence="6">CHK192-9172</strain>
    </source>
</reference>
<dbReference type="EMBL" id="DXCH01000037">
    <property type="protein sequence ID" value="HIZ06569.1"/>
    <property type="molecule type" value="Genomic_DNA"/>
</dbReference>
<comment type="catalytic activity">
    <reaction evidence="1">
        <text>ATP + protein L-histidine = ADP + protein N-phospho-L-histidine.</text>
        <dbReference type="EC" id="2.7.13.3"/>
    </reaction>
</comment>
<dbReference type="GO" id="GO:0004673">
    <property type="term" value="F:protein histidine kinase activity"/>
    <property type="evidence" value="ECO:0007669"/>
    <property type="project" value="UniProtKB-EC"/>
</dbReference>
<sequence>MLPEISLNILDIAENSARAKATYIEIIIDISSREHLMHVGIKDNGCGMTPEELQAVTDPFFTSRTTRKVGLGIPFLKQSAECTGGTFSIESKKGVGTNVSVTYHTDHIDCMPLGDITETMVTLITSHDEIDFWFAYKVDGEGFQLDTREIKEILGDIPLSEPEVRMFIQEFIAERVEEADKKIDR</sequence>
<proteinExistence type="predicted"/>
<dbReference type="GO" id="GO:0000160">
    <property type="term" value="P:phosphorelay signal transduction system"/>
    <property type="evidence" value="ECO:0007669"/>
    <property type="project" value="UniProtKB-KW"/>
</dbReference>
<keyword evidence="6" id="KW-0547">Nucleotide-binding</keyword>
<accession>A0A9D2D140</accession>
<gene>
    <name evidence="6" type="ORF">IAA08_01380</name>
</gene>
<organism evidence="6 7">
    <name type="scientific">Candidatus Eubacterium avistercoris</name>
    <dbReference type="NCBI Taxonomy" id="2838567"/>
    <lineage>
        <taxon>Bacteria</taxon>
        <taxon>Bacillati</taxon>
        <taxon>Bacillota</taxon>
        <taxon>Clostridia</taxon>
        <taxon>Eubacteriales</taxon>
        <taxon>Eubacteriaceae</taxon>
        <taxon>Eubacterium</taxon>
    </lineage>
</organism>
<dbReference type="EC" id="2.7.13.3" evidence="2"/>
<protein>
    <recommendedName>
        <fullName evidence="2">histidine kinase</fullName>
        <ecNumber evidence="2">2.7.13.3</ecNumber>
    </recommendedName>
</protein>